<keyword evidence="5" id="KW-0378">Hydrolase</keyword>
<gene>
    <name evidence="5" type="ORF">SCA03_02570</name>
</gene>
<protein>
    <submittedName>
        <fullName evidence="5">Hydrolase</fullName>
    </submittedName>
</protein>
<dbReference type="AlphaFoldDB" id="A0A4Y3QQJ7"/>
<dbReference type="InterPro" id="IPR006439">
    <property type="entry name" value="HAD-SF_hydro_IA"/>
</dbReference>
<accession>A0A4Y3QQJ7</accession>
<comment type="cofactor">
    <cofactor evidence="1">
        <name>Mg(2+)</name>
        <dbReference type="ChEBI" id="CHEBI:18420"/>
    </cofactor>
</comment>
<evidence type="ECO:0000256" key="2">
    <source>
        <dbReference type="ARBA" id="ARBA00006171"/>
    </source>
</evidence>
<dbReference type="OrthoDB" id="9812856at2"/>
<dbReference type="InterPro" id="IPR023198">
    <property type="entry name" value="PGP-like_dom2"/>
</dbReference>
<organism evidence="5 6">
    <name type="scientific">Streptomyces cacaoi</name>
    <dbReference type="NCBI Taxonomy" id="1898"/>
    <lineage>
        <taxon>Bacteria</taxon>
        <taxon>Bacillati</taxon>
        <taxon>Actinomycetota</taxon>
        <taxon>Actinomycetes</taxon>
        <taxon>Kitasatosporales</taxon>
        <taxon>Streptomycetaceae</taxon>
        <taxon>Streptomyces</taxon>
    </lineage>
</organism>
<name>A0A4Y3QQJ7_STRCI</name>
<dbReference type="PANTHER" id="PTHR46193">
    <property type="entry name" value="6-PHOSPHOGLUCONATE PHOSPHATASE"/>
    <property type="match status" value="1"/>
</dbReference>
<proteinExistence type="inferred from homology"/>
<evidence type="ECO:0000313" key="5">
    <source>
        <dbReference type="EMBL" id="GEB47706.1"/>
    </source>
</evidence>
<evidence type="ECO:0000256" key="3">
    <source>
        <dbReference type="ARBA" id="ARBA00022723"/>
    </source>
</evidence>
<dbReference type="Pfam" id="PF00702">
    <property type="entry name" value="Hydrolase"/>
    <property type="match status" value="1"/>
</dbReference>
<dbReference type="InterPro" id="IPR023214">
    <property type="entry name" value="HAD_sf"/>
</dbReference>
<keyword evidence="6" id="KW-1185">Reference proteome</keyword>
<dbReference type="SFLD" id="SFLDG01135">
    <property type="entry name" value="C1.5.6:_HAD__Beta-PGM__Phospha"/>
    <property type="match status" value="1"/>
</dbReference>
<dbReference type="GO" id="GO:0016787">
    <property type="term" value="F:hydrolase activity"/>
    <property type="evidence" value="ECO:0007669"/>
    <property type="project" value="UniProtKB-KW"/>
</dbReference>
<dbReference type="SFLD" id="SFLDS00003">
    <property type="entry name" value="Haloacid_Dehalogenase"/>
    <property type="match status" value="1"/>
</dbReference>
<dbReference type="InterPro" id="IPR051600">
    <property type="entry name" value="Beta-PGM-like"/>
</dbReference>
<dbReference type="SFLD" id="SFLDG01129">
    <property type="entry name" value="C1.5:_HAD__Beta-PGM__Phosphata"/>
    <property type="match status" value="1"/>
</dbReference>
<dbReference type="Gene3D" id="1.10.150.240">
    <property type="entry name" value="Putative phosphatase, domain 2"/>
    <property type="match status" value="1"/>
</dbReference>
<dbReference type="PANTHER" id="PTHR46193:SF10">
    <property type="entry name" value="6-PHOSPHOGLUCONATE PHOSPHATASE"/>
    <property type="match status" value="1"/>
</dbReference>
<evidence type="ECO:0000313" key="6">
    <source>
        <dbReference type="Proteomes" id="UP000319210"/>
    </source>
</evidence>
<evidence type="ECO:0000256" key="4">
    <source>
        <dbReference type="ARBA" id="ARBA00022842"/>
    </source>
</evidence>
<dbReference type="SUPFAM" id="SSF56784">
    <property type="entry name" value="HAD-like"/>
    <property type="match status" value="1"/>
</dbReference>
<keyword evidence="4" id="KW-0460">Magnesium</keyword>
<reference evidence="5 6" key="1">
    <citation type="submission" date="2019-06" db="EMBL/GenBank/DDBJ databases">
        <title>Whole genome shotgun sequence of Streptomyces cacaoi subsp. cacaoi NBRC 12748.</title>
        <authorList>
            <person name="Hosoyama A."/>
            <person name="Uohara A."/>
            <person name="Ohji S."/>
            <person name="Ichikawa N."/>
        </authorList>
    </citation>
    <scope>NUCLEOTIDE SEQUENCE [LARGE SCALE GENOMIC DNA]</scope>
    <source>
        <strain evidence="5 6">NBRC 12748</strain>
    </source>
</reference>
<evidence type="ECO:0000256" key="1">
    <source>
        <dbReference type="ARBA" id="ARBA00001946"/>
    </source>
</evidence>
<comment type="similarity">
    <text evidence="2">Belongs to the HAD-like hydrolase superfamily. CbbY/CbbZ/Gph/YieH family.</text>
</comment>
<dbReference type="RefSeq" id="WP_030890531.1">
    <property type="nucleotide sequence ID" value="NZ_BJMM01000002.1"/>
</dbReference>
<dbReference type="GO" id="GO:0046872">
    <property type="term" value="F:metal ion binding"/>
    <property type="evidence" value="ECO:0007669"/>
    <property type="project" value="UniProtKB-KW"/>
</dbReference>
<dbReference type="Proteomes" id="UP000319210">
    <property type="component" value="Unassembled WGS sequence"/>
</dbReference>
<keyword evidence="3" id="KW-0479">Metal-binding</keyword>
<comment type="caution">
    <text evidence="5">The sequence shown here is derived from an EMBL/GenBank/DDBJ whole genome shotgun (WGS) entry which is preliminary data.</text>
</comment>
<sequence>MTSPSRPHPPTASAVEALAAAELVIFDCDGVLVDTERIGPRVVAAMTTEVGWPLTPEDVRELFLGTPEPYLLAEVRRHATVPVDASWLDDYRARVAAAFDAAPHTMPGVPEVLDALDARGTAYCVASSGSHSRIRHSLTATGLWDRFPGRIFSAEDVAEGKPAPDLFLHAAAECGAPPARCLVVEDSPAGVRAALAAGMPVLGYTGGPTPESWLADATHGTVPDLRVLVGAR</sequence>
<dbReference type="Gene3D" id="3.40.50.1000">
    <property type="entry name" value="HAD superfamily/HAD-like"/>
    <property type="match status" value="1"/>
</dbReference>
<dbReference type="InterPro" id="IPR036412">
    <property type="entry name" value="HAD-like_sf"/>
</dbReference>
<dbReference type="EMBL" id="BJMM01000002">
    <property type="protein sequence ID" value="GEB47706.1"/>
    <property type="molecule type" value="Genomic_DNA"/>
</dbReference>
<dbReference type="NCBIfam" id="TIGR01509">
    <property type="entry name" value="HAD-SF-IA-v3"/>
    <property type="match status" value="1"/>
</dbReference>
<dbReference type="CDD" id="cd07526">
    <property type="entry name" value="HAD_BPGM_like"/>
    <property type="match status" value="1"/>
</dbReference>